<name>A0AC61YD92_9FLAO</name>
<accession>A0AC61YD92</accession>
<keyword evidence="2" id="KW-1185">Reference proteome</keyword>
<gene>
    <name evidence="1" type="ORF">FVB9532_03788</name>
</gene>
<evidence type="ECO:0000313" key="2">
    <source>
        <dbReference type="Proteomes" id="UP000356253"/>
    </source>
</evidence>
<proteinExistence type="predicted"/>
<comment type="caution">
    <text evidence="1">The sequence shown here is derived from an EMBL/GenBank/DDBJ whole genome shotgun (WGS) entry which is preliminary data.</text>
</comment>
<dbReference type="EMBL" id="CABVMM010000023">
    <property type="protein sequence ID" value="VVV02489.1"/>
    <property type="molecule type" value="Genomic_DNA"/>
</dbReference>
<protein>
    <submittedName>
        <fullName evidence="1">Uncharacterized protein</fullName>
    </submittedName>
</protein>
<organism evidence="1 2">
    <name type="scientific">Mesonia oceanica</name>
    <dbReference type="NCBI Taxonomy" id="2687242"/>
    <lineage>
        <taxon>Bacteria</taxon>
        <taxon>Pseudomonadati</taxon>
        <taxon>Bacteroidota</taxon>
        <taxon>Flavobacteriia</taxon>
        <taxon>Flavobacteriales</taxon>
        <taxon>Flavobacteriaceae</taxon>
        <taxon>Mesonia</taxon>
    </lineage>
</organism>
<sequence length="139" mass="16201">MIKYLNLILLFLPMLIFNQCKAQSDTIDNQSKSTIEVRNDIAINLSESKFELEKMYRETIEFLDSVGTSDSNNYKIYLTQSQNGWKQYCEGKCKISEYQSRDGAQGGLAFYNLCMTEFNEKRTKELKNLLTELKSEFDN</sequence>
<reference evidence="1" key="1">
    <citation type="submission" date="2019-09" db="EMBL/GenBank/DDBJ databases">
        <authorList>
            <person name="Rodrigo-Torres L."/>
            <person name="Arahal R. D."/>
            <person name="Lucena T."/>
        </authorList>
    </citation>
    <scope>NUCLEOTIDE SEQUENCE</scope>
    <source>
        <strain evidence="1">ISS653</strain>
    </source>
</reference>
<dbReference type="Proteomes" id="UP000356253">
    <property type="component" value="Unassembled WGS sequence"/>
</dbReference>
<evidence type="ECO:0000313" key="1">
    <source>
        <dbReference type="EMBL" id="VVV02489.1"/>
    </source>
</evidence>